<dbReference type="RefSeq" id="WP_065411999.1">
    <property type="nucleotide sequence ID" value="NZ_MAYT01000030.1"/>
</dbReference>
<evidence type="ECO:0000313" key="3">
    <source>
        <dbReference type="EMBL" id="OCA82108.1"/>
    </source>
</evidence>
<dbReference type="GO" id="GO:0006635">
    <property type="term" value="P:fatty acid beta-oxidation"/>
    <property type="evidence" value="ECO:0007669"/>
    <property type="project" value="TreeGrafter"/>
</dbReference>
<dbReference type="SUPFAM" id="SSF52096">
    <property type="entry name" value="ClpP/crotonase"/>
    <property type="match status" value="1"/>
</dbReference>
<dbReference type="PROSITE" id="PS00166">
    <property type="entry name" value="ENOYL_COA_HYDRATASE"/>
    <property type="match status" value="1"/>
</dbReference>
<dbReference type="Pfam" id="PF00378">
    <property type="entry name" value="ECH_1"/>
    <property type="match status" value="1"/>
</dbReference>
<evidence type="ECO:0000256" key="2">
    <source>
        <dbReference type="RuleBase" id="RU003707"/>
    </source>
</evidence>
<protein>
    <submittedName>
        <fullName evidence="3">Enoyl-CoA hydratase</fullName>
    </submittedName>
</protein>
<sequence>MPDLLFEVNNKIATITLNRPETLNAFSGEMLDLWIDSLEKVRDSDEISVLIVQGAGNGFCSGGDIKEMIAGNGFYKSDQDNVSKGINRKNSLWKKVQRIPLLLEEIDKPVIAKVHGAAFGAGLDMALMCDIRFASESARLSESYIKVGIVPGDGGAYFLPRLVGRDMALHMLWTGEVLTAEAAKERGLVTFVVPDEKLDQAVADYAKGLANGPQLATQLIKRAVYQNSEMSLRSSLDYISSKMALVMEEEDHKEGVRAVMEKRKPNFGKNETSIK</sequence>
<dbReference type="InterPro" id="IPR001753">
    <property type="entry name" value="Enoyl-CoA_hydra/iso"/>
</dbReference>
<organism evidence="3 4">
    <name type="scientific">Pseudobacillus wudalianchiensis</name>
    <dbReference type="NCBI Taxonomy" id="1743143"/>
    <lineage>
        <taxon>Bacteria</taxon>
        <taxon>Bacillati</taxon>
        <taxon>Bacillota</taxon>
        <taxon>Bacilli</taxon>
        <taxon>Bacillales</taxon>
        <taxon>Bacillaceae</taxon>
        <taxon>Pseudobacillus</taxon>
    </lineage>
</organism>
<dbReference type="PANTHER" id="PTHR11941">
    <property type="entry name" value="ENOYL-COA HYDRATASE-RELATED"/>
    <property type="match status" value="1"/>
</dbReference>
<dbReference type="EMBL" id="MAYT01000030">
    <property type="protein sequence ID" value="OCA82108.1"/>
    <property type="molecule type" value="Genomic_DNA"/>
</dbReference>
<evidence type="ECO:0000313" key="4">
    <source>
        <dbReference type="Proteomes" id="UP000092578"/>
    </source>
</evidence>
<dbReference type="PANTHER" id="PTHR11941:SF54">
    <property type="entry name" value="ENOYL-COA HYDRATASE, MITOCHONDRIAL"/>
    <property type="match status" value="1"/>
</dbReference>
<dbReference type="GO" id="GO:0003824">
    <property type="term" value="F:catalytic activity"/>
    <property type="evidence" value="ECO:0007669"/>
    <property type="project" value="InterPro"/>
</dbReference>
<dbReference type="InterPro" id="IPR018376">
    <property type="entry name" value="Enoyl-CoA_hyd/isom_CS"/>
</dbReference>
<dbReference type="AlphaFoldDB" id="A0A1B9AE50"/>
<dbReference type="Gene3D" id="3.90.226.10">
    <property type="entry name" value="2-enoyl-CoA Hydratase, Chain A, domain 1"/>
    <property type="match status" value="1"/>
</dbReference>
<accession>A0A1B9AE50</accession>
<dbReference type="InterPro" id="IPR029045">
    <property type="entry name" value="ClpP/crotonase-like_dom_sf"/>
</dbReference>
<keyword evidence="4" id="KW-1185">Reference proteome</keyword>
<dbReference type="CDD" id="cd06558">
    <property type="entry name" value="crotonase-like"/>
    <property type="match status" value="1"/>
</dbReference>
<reference evidence="4" key="1">
    <citation type="submission" date="2016-05" db="EMBL/GenBank/DDBJ databases">
        <authorList>
            <person name="Liu B."/>
            <person name="Wang J."/>
            <person name="Zhu Y."/>
            <person name="Liu G."/>
            <person name="Chen Q."/>
            <person name="Chen Z."/>
            <person name="Lan J."/>
            <person name="Che J."/>
            <person name="Ge C."/>
            <person name="Shi H."/>
            <person name="Pan Z."/>
            <person name="Liu X."/>
        </authorList>
    </citation>
    <scope>NUCLEOTIDE SEQUENCE [LARGE SCALE GENOMIC DNA]</scope>
    <source>
        <strain evidence="4">FJAT-27215</strain>
    </source>
</reference>
<gene>
    <name evidence="3" type="ORF">A8F95_15545</name>
</gene>
<name>A0A1B9AE50_9BACI</name>
<comment type="caution">
    <text evidence="3">The sequence shown here is derived from an EMBL/GenBank/DDBJ whole genome shotgun (WGS) entry which is preliminary data.</text>
</comment>
<proteinExistence type="inferred from homology"/>
<dbReference type="Proteomes" id="UP000092578">
    <property type="component" value="Unassembled WGS sequence"/>
</dbReference>
<comment type="similarity">
    <text evidence="1 2">Belongs to the enoyl-CoA hydratase/isomerase family.</text>
</comment>
<evidence type="ECO:0000256" key="1">
    <source>
        <dbReference type="ARBA" id="ARBA00005254"/>
    </source>
</evidence>